<dbReference type="AlphaFoldDB" id="A0A139HFM4"/>
<dbReference type="EMBL" id="LFZN01000059">
    <property type="protein sequence ID" value="KXT01216.1"/>
    <property type="molecule type" value="Genomic_DNA"/>
</dbReference>
<protein>
    <submittedName>
        <fullName evidence="2">Uncharacterized protein</fullName>
    </submittedName>
</protein>
<evidence type="ECO:0000256" key="1">
    <source>
        <dbReference type="SAM" id="MobiDB-lite"/>
    </source>
</evidence>
<accession>A0A139HFM4</accession>
<dbReference type="Proteomes" id="UP000070133">
    <property type="component" value="Unassembled WGS sequence"/>
</dbReference>
<proteinExistence type="predicted"/>
<feature type="region of interest" description="Disordered" evidence="1">
    <location>
        <begin position="51"/>
        <end position="80"/>
    </location>
</feature>
<evidence type="ECO:0000313" key="2">
    <source>
        <dbReference type="EMBL" id="KXT01216.1"/>
    </source>
</evidence>
<evidence type="ECO:0000313" key="3">
    <source>
        <dbReference type="Proteomes" id="UP000070133"/>
    </source>
</evidence>
<sequence>MPSFGRYLLSLFPANKGLSFDPDFKASQPHDVQYRLSSAVNFNRRPALSSACTMGGRRAANSQSPAPVTEPETPKPEFTKGGIIKKKGKHNLAVIKRYGMLREDQWEDRKQLLKDRESQSAEPDGSLQLEPNVQQRLGNICTQLAAIRDLLNLEDLEVVNLVVATLSSAVRELWELTGEVTGDNPGDFSSPVVLNSS</sequence>
<comment type="caution">
    <text evidence="2">The sequence shown here is derived from an EMBL/GenBank/DDBJ whole genome shotgun (WGS) entry which is preliminary data.</text>
</comment>
<reference evidence="2 3" key="1">
    <citation type="submission" date="2015-07" db="EMBL/GenBank/DDBJ databases">
        <title>Comparative genomics of the Sigatoka disease complex on banana suggests a link between parallel evolutionary changes in Pseudocercospora fijiensis and Pseudocercospora eumusae and increased virulence on the banana host.</title>
        <authorList>
            <person name="Chang T.-C."/>
            <person name="Salvucci A."/>
            <person name="Crous P.W."/>
            <person name="Stergiopoulos I."/>
        </authorList>
    </citation>
    <scope>NUCLEOTIDE SEQUENCE [LARGE SCALE GENOMIC DNA]</scope>
    <source>
        <strain evidence="2 3">CBS 114824</strain>
    </source>
</reference>
<name>A0A139HFM4_9PEZI</name>
<organism evidence="2 3">
    <name type="scientific">Pseudocercospora eumusae</name>
    <dbReference type="NCBI Taxonomy" id="321146"/>
    <lineage>
        <taxon>Eukaryota</taxon>
        <taxon>Fungi</taxon>
        <taxon>Dikarya</taxon>
        <taxon>Ascomycota</taxon>
        <taxon>Pezizomycotina</taxon>
        <taxon>Dothideomycetes</taxon>
        <taxon>Dothideomycetidae</taxon>
        <taxon>Mycosphaerellales</taxon>
        <taxon>Mycosphaerellaceae</taxon>
        <taxon>Pseudocercospora</taxon>
    </lineage>
</organism>
<keyword evidence="3" id="KW-1185">Reference proteome</keyword>
<gene>
    <name evidence="2" type="ORF">AC578_3818</name>
</gene>